<dbReference type="AlphaFoldDB" id="A0A7W8DIY7"/>
<dbReference type="EMBL" id="JACHIG010000001">
    <property type="protein sequence ID" value="MBB5031460.1"/>
    <property type="molecule type" value="Genomic_DNA"/>
</dbReference>
<protein>
    <submittedName>
        <fullName evidence="1">Uncharacterized protein</fullName>
    </submittedName>
</protein>
<keyword evidence="2" id="KW-1185">Reference proteome</keyword>
<dbReference type="Proteomes" id="UP000590740">
    <property type="component" value="Unassembled WGS sequence"/>
</dbReference>
<evidence type="ECO:0000313" key="1">
    <source>
        <dbReference type="EMBL" id="MBB5031460.1"/>
    </source>
</evidence>
<organism evidence="1 2">
    <name type="scientific">Prosthecobacter vanneervenii</name>
    <dbReference type="NCBI Taxonomy" id="48466"/>
    <lineage>
        <taxon>Bacteria</taxon>
        <taxon>Pseudomonadati</taxon>
        <taxon>Verrucomicrobiota</taxon>
        <taxon>Verrucomicrobiia</taxon>
        <taxon>Verrucomicrobiales</taxon>
        <taxon>Verrucomicrobiaceae</taxon>
        <taxon>Prosthecobacter</taxon>
    </lineage>
</organism>
<comment type="caution">
    <text evidence="1">The sequence shown here is derived from an EMBL/GenBank/DDBJ whole genome shotgun (WGS) entry which is preliminary data.</text>
</comment>
<gene>
    <name evidence="1" type="ORF">HNQ65_001014</name>
</gene>
<dbReference type="RefSeq" id="WP_184338381.1">
    <property type="nucleotide sequence ID" value="NZ_JACHIG010000001.1"/>
</dbReference>
<evidence type="ECO:0000313" key="2">
    <source>
        <dbReference type="Proteomes" id="UP000590740"/>
    </source>
</evidence>
<name>A0A7W8DIY7_9BACT</name>
<sequence length="64" mass="6996">MKPSFEPLVLPSHPDVGDLHPLSPLYKAVEVRIIDSADIEGKVVYAGPRSWQVEEAFVVRPAAA</sequence>
<proteinExistence type="predicted"/>
<accession>A0A7W8DIY7</accession>
<reference evidence="1 2" key="1">
    <citation type="submission" date="2020-08" db="EMBL/GenBank/DDBJ databases">
        <title>Genomic Encyclopedia of Type Strains, Phase IV (KMG-IV): sequencing the most valuable type-strain genomes for metagenomic binning, comparative biology and taxonomic classification.</title>
        <authorList>
            <person name="Goeker M."/>
        </authorList>
    </citation>
    <scope>NUCLEOTIDE SEQUENCE [LARGE SCALE GENOMIC DNA]</scope>
    <source>
        <strain evidence="1 2">DSM 12252</strain>
    </source>
</reference>